<evidence type="ECO:0000256" key="1">
    <source>
        <dbReference type="SAM" id="MobiDB-lite"/>
    </source>
</evidence>
<dbReference type="AlphaFoldDB" id="A0A1G9XII7"/>
<accession>A0A1G9XII7</accession>
<reference evidence="2 3" key="1">
    <citation type="submission" date="2016-10" db="EMBL/GenBank/DDBJ databases">
        <authorList>
            <person name="de Groot N.N."/>
        </authorList>
    </citation>
    <scope>NUCLEOTIDE SEQUENCE [LARGE SCALE GENOMIC DNA]</scope>
    <source>
        <strain evidence="3">EB21,IBRC-M 10013,KCTC 4048</strain>
    </source>
</reference>
<dbReference type="Proteomes" id="UP000199370">
    <property type="component" value="Unassembled WGS sequence"/>
</dbReference>
<dbReference type="STRING" id="996166.SAMN05192554_110130"/>
<gene>
    <name evidence="2" type="ORF">SAMN05192554_110130</name>
</gene>
<dbReference type="RefSeq" id="WP_089733736.1">
    <property type="nucleotide sequence ID" value="NZ_FNIA01000010.1"/>
</dbReference>
<feature type="region of interest" description="Disordered" evidence="1">
    <location>
        <begin position="1"/>
        <end position="26"/>
    </location>
</feature>
<evidence type="ECO:0000313" key="2">
    <source>
        <dbReference type="EMBL" id="SDM96103.1"/>
    </source>
</evidence>
<keyword evidence="3" id="KW-1185">Reference proteome</keyword>
<protein>
    <submittedName>
        <fullName evidence="2">Uncharacterized protein</fullName>
    </submittedName>
</protein>
<organism evidence="2 3">
    <name type="scientific">Haloarchaeobius iranensis</name>
    <dbReference type="NCBI Taxonomy" id="996166"/>
    <lineage>
        <taxon>Archaea</taxon>
        <taxon>Methanobacteriati</taxon>
        <taxon>Methanobacteriota</taxon>
        <taxon>Stenosarchaea group</taxon>
        <taxon>Halobacteria</taxon>
        <taxon>Halobacteriales</taxon>
        <taxon>Halorubellaceae</taxon>
        <taxon>Haloarchaeobius</taxon>
    </lineage>
</organism>
<proteinExistence type="predicted"/>
<dbReference type="OrthoDB" id="192106at2157"/>
<name>A0A1G9XII7_9EURY</name>
<evidence type="ECO:0000313" key="3">
    <source>
        <dbReference type="Proteomes" id="UP000199370"/>
    </source>
</evidence>
<dbReference type="EMBL" id="FNIA01000010">
    <property type="protein sequence ID" value="SDM96103.1"/>
    <property type="molecule type" value="Genomic_DNA"/>
</dbReference>
<sequence>MRDSEQQTLDEDSSQDPWTEVLGFTDLATTEREEKIEEVKRIIEDLGSDHPELFEDEAISAQDYQRELRDAVFSLGGKYRQSHGADNEDIVREIFLEPAQDAGKLSFVDQRGSERIDFKGTLSDTGESFAMDVKGGEGQSIGHLLVPSNTDLLILWSERNARNTKSPPSRLNEVINRAVRWGFNNSEEPGLMVIRDEPAGAVTDDGKVIPDIVVFPSEYPTPENPHPPMPALDELPAVELIFETLTGNRGLQNEEIKKHIWWHELHYSSSSGSGQIEKEIYNCYDESIRLGTRSIDYERISDVE</sequence>